<dbReference type="Proteomes" id="UP001497482">
    <property type="component" value="Chromosome 6"/>
</dbReference>
<accession>A0AAV2M613</accession>
<evidence type="ECO:0000313" key="2">
    <source>
        <dbReference type="EMBL" id="CAL1608803.1"/>
    </source>
</evidence>
<reference evidence="2 3" key="1">
    <citation type="submission" date="2024-04" db="EMBL/GenBank/DDBJ databases">
        <authorList>
            <person name="Waldvogel A.-M."/>
            <person name="Schoenle A."/>
        </authorList>
    </citation>
    <scope>NUCLEOTIDE SEQUENCE [LARGE SCALE GENOMIC DNA]</scope>
</reference>
<sequence length="141" mass="15601">MCLKQPRQLPVLITRSDAAAYDIQGEPSCDITLTERPASNKQDCMCHSLMMYKRQSGREPGEWGVREGGGCFCPVTQTLSPPQFCPAATGAAAAFSAEVPSFSRRDSEVHDSLQTPHPHPPHHHQQHLPPPWVPECIVFML</sequence>
<evidence type="ECO:0000313" key="3">
    <source>
        <dbReference type="Proteomes" id="UP001497482"/>
    </source>
</evidence>
<organism evidence="2 3">
    <name type="scientific">Knipowitschia caucasica</name>
    <name type="common">Caucasian dwarf goby</name>
    <name type="synonym">Pomatoschistus caucasicus</name>
    <dbReference type="NCBI Taxonomy" id="637954"/>
    <lineage>
        <taxon>Eukaryota</taxon>
        <taxon>Metazoa</taxon>
        <taxon>Chordata</taxon>
        <taxon>Craniata</taxon>
        <taxon>Vertebrata</taxon>
        <taxon>Euteleostomi</taxon>
        <taxon>Actinopterygii</taxon>
        <taxon>Neopterygii</taxon>
        <taxon>Teleostei</taxon>
        <taxon>Neoteleostei</taxon>
        <taxon>Acanthomorphata</taxon>
        <taxon>Gobiaria</taxon>
        <taxon>Gobiiformes</taxon>
        <taxon>Gobioidei</taxon>
        <taxon>Gobiidae</taxon>
        <taxon>Gobiinae</taxon>
        <taxon>Knipowitschia</taxon>
    </lineage>
</organism>
<gene>
    <name evidence="2" type="ORF">KC01_LOCUS35663</name>
</gene>
<keyword evidence="3" id="KW-1185">Reference proteome</keyword>
<name>A0AAV2M613_KNICA</name>
<dbReference type="AlphaFoldDB" id="A0AAV2M613"/>
<evidence type="ECO:0000256" key="1">
    <source>
        <dbReference type="SAM" id="MobiDB-lite"/>
    </source>
</evidence>
<protein>
    <submittedName>
        <fullName evidence="2">Uncharacterized protein</fullName>
    </submittedName>
</protein>
<feature type="region of interest" description="Disordered" evidence="1">
    <location>
        <begin position="99"/>
        <end position="128"/>
    </location>
</feature>
<proteinExistence type="predicted"/>
<dbReference type="EMBL" id="OZ035828">
    <property type="protein sequence ID" value="CAL1608803.1"/>
    <property type="molecule type" value="Genomic_DNA"/>
</dbReference>